<dbReference type="Pfam" id="PF08241">
    <property type="entry name" value="Methyltransf_11"/>
    <property type="match status" value="1"/>
</dbReference>
<evidence type="ECO:0000313" key="2">
    <source>
        <dbReference type="EMBL" id="SFK88805.1"/>
    </source>
</evidence>
<keyword evidence="2" id="KW-0808">Transferase</keyword>
<dbReference type="RefSeq" id="WP_091686731.1">
    <property type="nucleotide sequence ID" value="NZ_FOSN01000040.1"/>
</dbReference>
<dbReference type="OrthoDB" id="9803855at2"/>
<name>A0A1I4D6P9_9HYPH</name>
<sequence>MGTSAADANGYLRSLVIRRFGREALKEKLKKLGFDTTHWVRVVAYRETHALIEEIAINKLDVLEIAPGDYWRQLPFKSYTSVNYPDFDVCKDVLDRKFDLIIADQVFEHVKVPWTAACNVLRMLQPGGHFLIIVPFLLKVHGYPTDCTRWTENGLKWLLEDAGFADADIRSGSWGNRQCATANFRHGWRMFGWGKSLKNEQDFPVMTWALAKRQ</sequence>
<organism evidence="2 3">
    <name type="scientific">Methylocapsa palsarum</name>
    <dbReference type="NCBI Taxonomy" id="1612308"/>
    <lineage>
        <taxon>Bacteria</taxon>
        <taxon>Pseudomonadati</taxon>
        <taxon>Pseudomonadota</taxon>
        <taxon>Alphaproteobacteria</taxon>
        <taxon>Hyphomicrobiales</taxon>
        <taxon>Beijerinckiaceae</taxon>
        <taxon>Methylocapsa</taxon>
    </lineage>
</organism>
<dbReference type="SUPFAM" id="SSF53335">
    <property type="entry name" value="S-adenosyl-L-methionine-dependent methyltransferases"/>
    <property type="match status" value="1"/>
</dbReference>
<dbReference type="STRING" id="1612308.SAMN05444581_1408"/>
<dbReference type="InterPro" id="IPR029063">
    <property type="entry name" value="SAM-dependent_MTases_sf"/>
</dbReference>
<evidence type="ECO:0000259" key="1">
    <source>
        <dbReference type="Pfam" id="PF08241"/>
    </source>
</evidence>
<keyword evidence="3" id="KW-1185">Reference proteome</keyword>
<accession>A0A1I4D6P9</accession>
<reference evidence="2 3" key="1">
    <citation type="submission" date="2016-10" db="EMBL/GenBank/DDBJ databases">
        <authorList>
            <person name="de Groot N.N."/>
        </authorList>
    </citation>
    <scope>NUCLEOTIDE SEQUENCE [LARGE SCALE GENOMIC DNA]</scope>
    <source>
        <strain evidence="2 3">NE2</strain>
    </source>
</reference>
<dbReference type="AlphaFoldDB" id="A0A1I4D6P9"/>
<proteinExistence type="predicted"/>
<dbReference type="Proteomes" id="UP000198755">
    <property type="component" value="Unassembled WGS sequence"/>
</dbReference>
<dbReference type="InterPro" id="IPR013216">
    <property type="entry name" value="Methyltransf_11"/>
</dbReference>
<dbReference type="GO" id="GO:0008757">
    <property type="term" value="F:S-adenosylmethionine-dependent methyltransferase activity"/>
    <property type="evidence" value="ECO:0007669"/>
    <property type="project" value="InterPro"/>
</dbReference>
<gene>
    <name evidence="2" type="ORF">SAMN05444581_1408</name>
</gene>
<keyword evidence="2" id="KW-0489">Methyltransferase</keyword>
<evidence type="ECO:0000313" key="3">
    <source>
        <dbReference type="Proteomes" id="UP000198755"/>
    </source>
</evidence>
<dbReference type="Gene3D" id="3.40.50.150">
    <property type="entry name" value="Vaccinia Virus protein VP39"/>
    <property type="match status" value="1"/>
</dbReference>
<dbReference type="GO" id="GO:0032259">
    <property type="term" value="P:methylation"/>
    <property type="evidence" value="ECO:0007669"/>
    <property type="project" value="UniProtKB-KW"/>
</dbReference>
<protein>
    <submittedName>
        <fullName evidence="2">Methyltransferase domain-containing protein</fullName>
    </submittedName>
</protein>
<dbReference type="EMBL" id="FOSN01000040">
    <property type="protein sequence ID" value="SFK88805.1"/>
    <property type="molecule type" value="Genomic_DNA"/>
</dbReference>
<feature type="domain" description="Methyltransferase type 11" evidence="1">
    <location>
        <begin position="88"/>
        <end position="132"/>
    </location>
</feature>